<sequence length="430" mass="44483">MSPSAHPAWLAAALAVQLYNGCYPVAVRYLQTRIEHPLSSLQLTFLINAMACVSLLCTTLPLWARRRCGARWRSPGSTEPLDWDVEERLLQPEEAEGADAGHAEGAPLRAKAASAARPCGDRQVRAWLLAGTTAALTAVMLAQVFSLLFTQAYLSQMVFMLSPLLVALLARALLGTPLPRGLLPALALMLLGAGTVVASKARASHAPAAPSDGGWLAAWGPLGAAASAVAPTSVGLSWRDGVGLVLAFAGALALAGFMLLVQRSRGLVSDQSILWCAFTAQAALCCALCCALPAERARWAALARLGRREWGAVAAVAVCFTCGANLAQQLVIRAVGAPQAAAFLPVRLLGSLAASYPLLSEGITSRVELAGAALLLGAVSWYLRQQLKGPSPPQAAAAGSSGGDGGSRPGERATVINRPLDACACSATQV</sequence>
<feature type="transmembrane region" description="Helical" evidence="2">
    <location>
        <begin position="40"/>
        <end position="64"/>
    </location>
</feature>
<protein>
    <recommendedName>
        <fullName evidence="5">Drug Metabolite transporter superfamily</fullName>
    </recommendedName>
</protein>
<dbReference type="AlphaFoldDB" id="A0A2P6VCB3"/>
<keyword evidence="2" id="KW-0472">Membrane</keyword>
<dbReference type="OrthoDB" id="10571223at2759"/>
<dbReference type="PANTHER" id="PTHR22911">
    <property type="entry name" value="ACYL-MALONYL CONDENSING ENZYME-RELATED"/>
    <property type="match status" value="1"/>
</dbReference>
<comment type="caution">
    <text evidence="3">The sequence shown here is derived from an EMBL/GenBank/DDBJ whole genome shotgun (WGS) entry which is preliminary data.</text>
</comment>
<evidence type="ECO:0008006" key="5">
    <source>
        <dbReference type="Google" id="ProtNLM"/>
    </source>
</evidence>
<feature type="transmembrane region" description="Helical" evidence="2">
    <location>
        <begin position="241"/>
        <end position="261"/>
    </location>
</feature>
<feature type="transmembrane region" description="Helical" evidence="2">
    <location>
        <begin position="310"/>
        <end position="328"/>
    </location>
</feature>
<keyword evidence="2" id="KW-0812">Transmembrane</keyword>
<gene>
    <name evidence="3" type="ORF">C2E20_4900</name>
</gene>
<reference evidence="3 4" key="1">
    <citation type="journal article" date="2018" name="Plant J.">
        <title>Genome sequences of Chlorella sorokiniana UTEX 1602 and Micractinium conductrix SAG 241.80: implications to maltose excretion by a green alga.</title>
        <authorList>
            <person name="Arriola M.B."/>
            <person name="Velmurugan N."/>
            <person name="Zhang Y."/>
            <person name="Plunkett M.H."/>
            <person name="Hondzo H."/>
            <person name="Barney B.M."/>
        </authorList>
    </citation>
    <scope>NUCLEOTIDE SEQUENCE [LARGE SCALE GENOMIC DNA]</scope>
    <source>
        <strain evidence="3 4">SAG 241.80</strain>
    </source>
</reference>
<feature type="region of interest" description="Disordered" evidence="1">
    <location>
        <begin position="392"/>
        <end position="412"/>
    </location>
</feature>
<dbReference type="Proteomes" id="UP000239649">
    <property type="component" value="Unassembled WGS sequence"/>
</dbReference>
<name>A0A2P6VCB3_9CHLO</name>
<feature type="transmembrane region" description="Helical" evidence="2">
    <location>
        <begin position="154"/>
        <end position="174"/>
    </location>
</feature>
<dbReference type="GO" id="GO:0016020">
    <property type="term" value="C:membrane"/>
    <property type="evidence" value="ECO:0007669"/>
    <property type="project" value="TreeGrafter"/>
</dbReference>
<dbReference type="PANTHER" id="PTHR22911:SF79">
    <property type="entry name" value="MOBA-LIKE NTP TRANSFERASE DOMAIN-CONTAINING PROTEIN"/>
    <property type="match status" value="1"/>
</dbReference>
<feature type="transmembrane region" description="Helical" evidence="2">
    <location>
        <begin position="126"/>
        <end position="148"/>
    </location>
</feature>
<evidence type="ECO:0000256" key="2">
    <source>
        <dbReference type="SAM" id="Phobius"/>
    </source>
</evidence>
<dbReference type="InterPro" id="IPR037185">
    <property type="entry name" value="EmrE-like"/>
</dbReference>
<dbReference type="SUPFAM" id="SSF103481">
    <property type="entry name" value="Multidrug resistance efflux transporter EmrE"/>
    <property type="match status" value="1"/>
</dbReference>
<keyword evidence="4" id="KW-1185">Reference proteome</keyword>
<keyword evidence="2" id="KW-1133">Transmembrane helix</keyword>
<organism evidence="3 4">
    <name type="scientific">Micractinium conductrix</name>
    <dbReference type="NCBI Taxonomy" id="554055"/>
    <lineage>
        <taxon>Eukaryota</taxon>
        <taxon>Viridiplantae</taxon>
        <taxon>Chlorophyta</taxon>
        <taxon>core chlorophytes</taxon>
        <taxon>Trebouxiophyceae</taxon>
        <taxon>Chlorellales</taxon>
        <taxon>Chlorellaceae</taxon>
        <taxon>Chlorella clade</taxon>
        <taxon>Micractinium</taxon>
    </lineage>
</organism>
<evidence type="ECO:0000313" key="3">
    <source>
        <dbReference type="EMBL" id="PSC71740.1"/>
    </source>
</evidence>
<feature type="transmembrane region" description="Helical" evidence="2">
    <location>
        <begin position="273"/>
        <end position="294"/>
    </location>
</feature>
<proteinExistence type="predicted"/>
<evidence type="ECO:0000313" key="4">
    <source>
        <dbReference type="Proteomes" id="UP000239649"/>
    </source>
</evidence>
<dbReference type="EMBL" id="LHPF02000013">
    <property type="protein sequence ID" value="PSC71740.1"/>
    <property type="molecule type" value="Genomic_DNA"/>
</dbReference>
<feature type="transmembrane region" description="Helical" evidence="2">
    <location>
        <begin position="181"/>
        <end position="198"/>
    </location>
</feature>
<evidence type="ECO:0000256" key="1">
    <source>
        <dbReference type="SAM" id="MobiDB-lite"/>
    </source>
</evidence>
<accession>A0A2P6VCB3</accession>